<feature type="transmembrane region" description="Helical" evidence="1">
    <location>
        <begin position="550"/>
        <end position="570"/>
    </location>
</feature>
<accession>A0A563DST8</accession>
<feature type="transmembrane region" description="Helical" evidence="1">
    <location>
        <begin position="469"/>
        <end position="491"/>
    </location>
</feature>
<dbReference type="AlphaFoldDB" id="A0A563DST8"/>
<sequence>MWSAGGDADAAAALSGGPPLGVWSRLVLRLIWLMSGLLVLVNAAGIVPGLAQAIRFDPWYALVGALFALGQYAGCRRGLQPRWGRPWAPTTLVGCTLAGLYLAALLGQPHAASTLWWPGIQLFMAAACGACALANRAASDVFAVAIVVAGAPALFLGQALTWPVMEATLATLIQAVALAVIVGRSLRGFPVFGAAADAAAHQRQLLDHSLTGDNAARLRFVHRFVHDEVLHTLSAISMTDSQITDAEANAEAACVLTRLSGPVTTGAGELADLREALEKIPTRLGSLTWQGARPMVPTSIAVTLTAAAAEAVRNVERHAHTDGAAGRVSSDSLSVTVEIVDDGVGFRPEQRPEDRHGLTGSIQARMDDIDGTATIASAPGVGTTVTLVWGPQLPTLAGRYWGWVDDSVKDLIKWMLRMFAPVPIAAALICVLQVTVVTRPGMALLGGFALVALYVCGAKWGLRDRLTGWLSLLLVVAAPAIVLIGALATATGDTSTAHQPLSGASDCLLVLMIAFRPAREAALATAAVFTAMCWLVTAHMGILFNVADSVPMLLSALVGAAVAFGIRYILGTTGRHVFLSEDTRRWAMAAQANAVILHAEIATHLDTVAAGVTPLLSRISAEPGYRISDQDRREASQLETQLRQDVSLGYAPATRTALRRLHRCEVPVTVRMTANPPGPVDDAIAAILSLTDVDSVGSGHRRVREMTVTVLPDGNAHRVSVVLRPAQHLVIPSPLSTTITVRHTSTMTQLTSIVRSSHGTG</sequence>
<dbReference type="Proteomes" id="UP000320244">
    <property type="component" value="Unassembled WGS sequence"/>
</dbReference>
<dbReference type="InterPro" id="IPR036890">
    <property type="entry name" value="HATPase_C_sf"/>
</dbReference>
<reference evidence="2 3" key="1">
    <citation type="submission" date="2019-05" db="EMBL/GenBank/DDBJ databases">
        <authorList>
            <person name="Lee S.D."/>
        </authorList>
    </citation>
    <scope>NUCLEOTIDE SEQUENCE [LARGE SCALE GENOMIC DNA]</scope>
    <source>
        <strain evidence="2 3">C5-26</strain>
    </source>
</reference>
<feature type="transmembrane region" description="Helical" evidence="1">
    <location>
        <begin position="115"/>
        <end position="134"/>
    </location>
</feature>
<dbReference type="OrthoDB" id="3734276at2"/>
<dbReference type="EMBL" id="VCQV01000051">
    <property type="protein sequence ID" value="TWP33001.1"/>
    <property type="molecule type" value="Genomic_DNA"/>
</dbReference>
<name>A0A563DST8_9MICO</name>
<dbReference type="Gene3D" id="3.30.565.10">
    <property type="entry name" value="Histidine kinase-like ATPase, C-terminal domain"/>
    <property type="match status" value="1"/>
</dbReference>
<evidence type="ECO:0008006" key="4">
    <source>
        <dbReference type="Google" id="ProtNLM"/>
    </source>
</evidence>
<feature type="transmembrane region" description="Helical" evidence="1">
    <location>
        <begin position="418"/>
        <end position="436"/>
    </location>
</feature>
<keyword evidence="1" id="KW-1133">Transmembrane helix</keyword>
<keyword evidence="3" id="KW-1185">Reference proteome</keyword>
<feature type="transmembrane region" description="Helical" evidence="1">
    <location>
        <begin position="522"/>
        <end position="544"/>
    </location>
</feature>
<reference evidence="2 3" key="2">
    <citation type="submission" date="2019-08" db="EMBL/GenBank/DDBJ databases">
        <title>Jejuicoccus antrihumi gen. nov., sp. nov., a new member of the family Dermacoccaceae isolated from a cave.</title>
        <authorList>
            <person name="Schumann P."/>
            <person name="Kim I.S."/>
        </authorList>
    </citation>
    <scope>NUCLEOTIDE SEQUENCE [LARGE SCALE GENOMIC DNA]</scope>
    <source>
        <strain evidence="2 3">C5-26</strain>
    </source>
</reference>
<proteinExistence type="predicted"/>
<evidence type="ECO:0000256" key="1">
    <source>
        <dbReference type="SAM" id="Phobius"/>
    </source>
</evidence>
<feature type="transmembrane region" description="Helical" evidence="1">
    <location>
        <begin position="141"/>
        <end position="161"/>
    </location>
</feature>
<feature type="transmembrane region" description="Helical" evidence="1">
    <location>
        <begin position="87"/>
        <end position="109"/>
    </location>
</feature>
<feature type="transmembrane region" description="Helical" evidence="1">
    <location>
        <begin position="26"/>
        <end position="47"/>
    </location>
</feature>
<organism evidence="2 3">
    <name type="scientific">Leekyejoonella antrihumi</name>
    <dbReference type="NCBI Taxonomy" id="1660198"/>
    <lineage>
        <taxon>Bacteria</taxon>
        <taxon>Bacillati</taxon>
        <taxon>Actinomycetota</taxon>
        <taxon>Actinomycetes</taxon>
        <taxon>Micrococcales</taxon>
        <taxon>Dermacoccaceae</taxon>
        <taxon>Leekyejoonella</taxon>
    </lineage>
</organism>
<comment type="caution">
    <text evidence="2">The sequence shown here is derived from an EMBL/GenBank/DDBJ whole genome shotgun (WGS) entry which is preliminary data.</text>
</comment>
<keyword evidence="1" id="KW-0812">Transmembrane</keyword>
<evidence type="ECO:0000313" key="3">
    <source>
        <dbReference type="Proteomes" id="UP000320244"/>
    </source>
</evidence>
<dbReference type="RefSeq" id="WP_146320796.1">
    <property type="nucleotide sequence ID" value="NZ_VCQV01000051.1"/>
</dbReference>
<keyword evidence="1" id="KW-0472">Membrane</keyword>
<dbReference type="SUPFAM" id="SSF55874">
    <property type="entry name" value="ATPase domain of HSP90 chaperone/DNA topoisomerase II/histidine kinase"/>
    <property type="match status" value="1"/>
</dbReference>
<dbReference type="CDD" id="cd16917">
    <property type="entry name" value="HATPase_UhpB-NarQ-NarX-like"/>
    <property type="match status" value="1"/>
</dbReference>
<gene>
    <name evidence="2" type="ORF">FGL98_22665</name>
</gene>
<feature type="transmembrane region" description="Helical" evidence="1">
    <location>
        <begin position="442"/>
        <end position="462"/>
    </location>
</feature>
<protein>
    <recommendedName>
        <fullName evidence="4">Histidine kinase/HSP90-like ATPase domain-containing protein</fullName>
    </recommendedName>
</protein>
<feature type="transmembrane region" description="Helical" evidence="1">
    <location>
        <begin position="167"/>
        <end position="186"/>
    </location>
</feature>
<evidence type="ECO:0000313" key="2">
    <source>
        <dbReference type="EMBL" id="TWP33001.1"/>
    </source>
</evidence>